<dbReference type="EMBL" id="CP159510">
    <property type="protein sequence ID" value="XCJ17445.1"/>
    <property type="molecule type" value="Genomic_DNA"/>
</dbReference>
<proteinExistence type="predicted"/>
<gene>
    <name evidence="1" type="ORF">ABNN70_02650</name>
</gene>
<sequence length="80" mass="8487">MDQQMTEAGYLGINALGTIVAAIGATPGHAIIPDQWKNDFSIIGNALQAAGNTGKSGSVQVWTQSETGRRHWATVWSSMD</sequence>
<organism evidence="1">
    <name type="scientific">Sporolactobacillus sp. Y61</name>
    <dbReference type="NCBI Taxonomy" id="3160863"/>
    <lineage>
        <taxon>Bacteria</taxon>
        <taxon>Bacillati</taxon>
        <taxon>Bacillota</taxon>
        <taxon>Bacilli</taxon>
        <taxon>Bacillales</taxon>
        <taxon>Sporolactobacillaceae</taxon>
        <taxon>Sporolactobacillus</taxon>
    </lineage>
</organism>
<dbReference type="InterPro" id="IPR054224">
    <property type="entry name" value="DUF6944"/>
</dbReference>
<dbReference type="Pfam" id="PF22116">
    <property type="entry name" value="DUF6944"/>
    <property type="match status" value="1"/>
</dbReference>
<evidence type="ECO:0000313" key="1">
    <source>
        <dbReference type="EMBL" id="XCJ17445.1"/>
    </source>
</evidence>
<reference evidence="1" key="1">
    <citation type="submission" date="2024-06" db="EMBL/GenBank/DDBJ databases">
        <authorList>
            <person name="Fan A."/>
            <person name="Zhang F.Y."/>
            <person name="Zhang L."/>
        </authorList>
    </citation>
    <scope>NUCLEOTIDE SEQUENCE</scope>
    <source>
        <strain evidence="1">Y61</strain>
    </source>
</reference>
<dbReference type="RefSeq" id="WP_353948690.1">
    <property type="nucleotide sequence ID" value="NZ_CP159510.1"/>
</dbReference>
<dbReference type="AlphaFoldDB" id="A0AAU8IH89"/>
<protein>
    <submittedName>
        <fullName evidence="1">Uncharacterized protein</fullName>
    </submittedName>
</protein>
<accession>A0AAU8IH89</accession>
<name>A0AAU8IH89_9BACL</name>